<accession>A0ACC1D9V8</accession>
<organism evidence="1 2">
    <name type="scientific">Dendrolimus kikuchii</name>
    <dbReference type="NCBI Taxonomy" id="765133"/>
    <lineage>
        <taxon>Eukaryota</taxon>
        <taxon>Metazoa</taxon>
        <taxon>Ecdysozoa</taxon>
        <taxon>Arthropoda</taxon>
        <taxon>Hexapoda</taxon>
        <taxon>Insecta</taxon>
        <taxon>Pterygota</taxon>
        <taxon>Neoptera</taxon>
        <taxon>Endopterygota</taxon>
        <taxon>Lepidoptera</taxon>
        <taxon>Glossata</taxon>
        <taxon>Ditrysia</taxon>
        <taxon>Bombycoidea</taxon>
        <taxon>Lasiocampidae</taxon>
        <taxon>Dendrolimus</taxon>
    </lineage>
</organism>
<name>A0ACC1D9V8_9NEOP</name>
<dbReference type="EMBL" id="CM034392">
    <property type="protein sequence ID" value="KAJ0180704.1"/>
    <property type="molecule type" value="Genomic_DNA"/>
</dbReference>
<keyword evidence="2" id="KW-1185">Reference proteome</keyword>
<evidence type="ECO:0000313" key="1">
    <source>
        <dbReference type="EMBL" id="KAJ0180704.1"/>
    </source>
</evidence>
<sequence>MVPLLQFIICRRHGNDANEVSVTHNSKLINANFKLYNYFINNNGGKTFEWQIIEKAQEYKLLPDMVECPMNLASCKVVCKIARVVDRVQWVCEGCGRRQPIRVGSFFFRLQCTILQTLQMILAWCEDADCEVVAEHFGVKSKIARQIYDRLDELVVNELKKTQLGGENSVVLAEMYPDCLNRLSPDTTDQPHVHRILMLADTNHIPTYYRLHVIKEDPKKGNLSNDCEILRAQLEEIVAQAVTPNSMLVTGNSLPVVDGSSSIQQLLQQCDVDMKHFLTSRIWRQGLTLCAASRDLCAGATSAQNQLCASSVQRYLDTATYRLRFGDGFYSHVISLIAERYTERCVANVAVAAEGCNV</sequence>
<protein>
    <submittedName>
        <fullName evidence="1">Uncharacterized protein</fullName>
    </submittedName>
</protein>
<proteinExistence type="predicted"/>
<reference evidence="1 2" key="1">
    <citation type="journal article" date="2021" name="Front. Genet.">
        <title>Chromosome-Level Genome Assembly Reveals Significant Gene Expansion in the Toll and IMD Signaling Pathways of Dendrolimus kikuchii.</title>
        <authorList>
            <person name="Zhou J."/>
            <person name="Wu P."/>
            <person name="Xiong Z."/>
            <person name="Liu N."/>
            <person name="Zhao N."/>
            <person name="Ji M."/>
            <person name="Qiu Y."/>
            <person name="Yang B."/>
        </authorList>
    </citation>
    <scope>NUCLEOTIDE SEQUENCE [LARGE SCALE GENOMIC DNA]</scope>
    <source>
        <strain evidence="1">Ann1</strain>
    </source>
</reference>
<evidence type="ECO:0000313" key="2">
    <source>
        <dbReference type="Proteomes" id="UP000824533"/>
    </source>
</evidence>
<comment type="caution">
    <text evidence="1">The sequence shown here is derived from an EMBL/GenBank/DDBJ whole genome shotgun (WGS) entry which is preliminary data.</text>
</comment>
<dbReference type="Proteomes" id="UP000824533">
    <property type="component" value="Linkage Group LG06"/>
</dbReference>
<gene>
    <name evidence="1" type="ORF">K1T71_004108</name>
</gene>